<dbReference type="Gene3D" id="3.60.15.10">
    <property type="entry name" value="Ribonuclease Z/Hydroxyacylglutathione hydrolase-like"/>
    <property type="match status" value="1"/>
</dbReference>
<protein>
    <submittedName>
        <fullName evidence="2">MBL fold metallo-hydrolase</fullName>
    </submittedName>
</protein>
<evidence type="ECO:0000259" key="1">
    <source>
        <dbReference type="SMART" id="SM00849"/>
    </source>
</evidence>
<dbReference type="RefSeq" id="WP_187579339.1">
    <property type="nucleotide sequence ID" value="NZ_CP060713.1"/>
</dbReference>
<dbReference type="CDD" id="cd07716">
    <property type="entry name" value="RNaseZ_short-form-like_MBL-fold"/>
    <property type="match status" value="1"/>
</dbReference>
<dbReference type="Pfam" id="PF12706">
    <property type="entry name" value="Lactamase_B_2"/>
    <property type="match status" value="1"/>
</dbReference>
<evidence type="ECO:0000313" key="3">
    <source>
        <dbReference type="Proteomes" id="UP000515947"/>
    </source>
</evidence>
<gene>
    <name evidence="2" type="ORF">H9L09_03375</name>
</gene>
<dbReference type="SMART" id="SM00849">
    <property type="entry name" value="Lactamase_B"/>
    <property type="match status" value="1"/>
</dbReference>
<dbReference type="EMBL" id="CP060713">
    <property type="protein sequence ID" value="QNN53497.1"/>
    <property type="molecule type" value="Genomic_DNA"/>
</dbReference>
<dbReference type="SUPFAM" id="SSF56281">
    <property type="entry name" value="Metallo-hydrolase/oxidoreductase"/>
    <property type="match status" value="1"/>
</dbReference>
<keyword evidence="2" id="KW-0378">Hydrolase</keyword>
<sequence>MRLTVVGCAGSYPGPDSPASCYLLEVDQGGRTWRVVLDLGSGALGALHRYVDPLLIDAVLISHLHADHYFDLSGLYVMWKYHPAGARPPIPVWGPPGIGRQMARAYGLPADPGMSAEFHFHSYDDQPVTLGPFTVRPSRVVHPVPAYGLRIEADGAVLAYSGDTGPCGQLVELAKDADLLLAEAAFREGVQNPADLHLTGADAGRAATAAGVRRLVLTHVPPWYDGEAAVAEARTTYDGPLELATSGAVYEI</sequence>
<reference evidence="2 3" key="1">
    <citation type="submission" date="2020-08" db="EMBL/GenBank/DDBJ databases">
        <title>Genome sequence of Nocardioides mesophilus KACC 16243T.</title>
        <authorList>
            <person name="Hyun D.-W."/>
            <person name="Bae J.-W."/>
        </authorList>
    </citation>
    <scope>NUCLEOTIDE SEQUENCE [LARGE SCALE GENOMIC DNA]</scope>
    <source>
        <strain evidence="2 3">KACC 16243</strain>
    </source>
</reference>
<dbReference type="PANTHER" id="PTHR46018:SF4">
    <property type="entry name" value="METALLO-HYDROLASE YHFI-RELATED"/>
    <property type="match status" value="1"/>
</dbReference>
<name>A0A7G9RD22_9ACTN</name>
<dbReference type="GO" id="GO:0042781">
    <property type="term" value="F:3'-tRNA processing endoribonuclease activity"/>
    <property type="evidence" value="ECO:0007669"/>
    <property type="project" value="TreeGrafter"/>
</dbReference>
<dbReference type="PANTHER" id="PTHR46018">
    <property type="entry name" value="ZINC PHOSPHODIESTERASE ELAC PROTEIN 1"/>
    <property type="match status" value="1"/>
</dbReference>
<proteinExistence type="predicted"/>
<keyword evidence="3" id="KW-1185">Reference proteome</keyword>
<dbReference type="Proteomes" id="UP000515947">
    <property type="component" value="Chromosome"/>
</dbReference>
<dbReference type="KEGG" id="nmes:H9L09_03375"/>
<feature type="domain" description="Metallo-beta-lactamase" evidence="1">
    <location>
        <begin position="18"/>
        <end position="201"/>
    </location>
</feature>
<accession>A0A7G9RD22</accession>
<dbReference type="AlphaFoldDB" id="A0A7G9RD22"/>
<dbReference type="InterPro" id="IPR036866">
    <property type="entry name" value="RibonucZ/Hydroxyglut_hydro"/>
</dbReference>
<organism evidence="2 3">
    <name type="scientific">Nocardioides mesophilus</name>
    <dbReference type="NCBI Taxonomy" id="433659"/>
    <lineage>
        <taxon>Bacteria</taxon>
        <taxon>Bacillati</taxon>
        <taxon>Actinomycetota</taxon>
        <taxon>Actinomycetes</taxon>
        <taxon>Propionibacteriales</taxon>
        <taxon>Nocardioidaceae</taxon>
        <taxon>Nocardioides</taxon>
    </lineage>
</organism>
<evidence type="ECO:0000313" key="2">
    <source>
        <dbReference type="EMBL" id="QNN53497.1"/>
    </source>
</evidence>
<dbReference type="InterPro" id="IPR001279">
    <property type="entry name" value="Metallo-B-lactamas"/>
</dbReference>